<protein>
    <recommendedName>
        <fullName evidence="2">MAK10-like protein</fullName>
    </recommendedName>
</protein>
<accession>A0A699HT35</accession>
<gene>
    <name evidence="1" type="ORF">Tci_445797</name>
</gene>
<name>A0A699HT35_TANCI</name>
<dbReference type="AlphaFoldDB" id="A0A699HT35"/>
<evidence type="ECO:0000313" key="1">
    <source>
        <dbReference type="EMBL" id="GEY73823.1"/>
    </source>
</evidence>
<sequence>MRGSYYSFSCSILFTGKDRKTSQRYPDVPTTSRRISLGSMESFQGFTLKSPSSWHRPLALRKAWATIKKLAQYEDEGWNDPVIPEEGSLDYENLDIEHLLGVMKYKVDALIKISISLMGRSEGVFRMTSNKMYQIPPEPSRQEEFEHIVMNFILDQEKRVKQIEEYMKVIRGNFMQLFLEVTRREGGLLTSSKKVKSKAGFEHVRDA</sequence>
<evidence type="ECO:0008006" key="2">
    <source>
        <dbReference type="Google" id="ProtNLM"/>
    </source>
</evidence>
<organism evidence="1">
    <name type="scientific">Tanacetum cinerariifolium</name>
    <name type="common">Dalmatian daisy</name>
    <name type="synonym">Chrysanthemum cinerariifolium</name>
    <dbReference type="NCBI Taxonomy" id="118510"/>
    <lineage>
        <taxon>Eukaryota</taxon>
        <taxon>Viridiplantae</taxon>
        <taxon>Streptophyta</taxon>
        <taxon>Embryophyta</taxon>
        <taxon>Tracheophyta</taxon>
        <taxon>Spermatophyta</taxon>
        <taxon>Magnoliopsida</taxon>
        <taxon>eudicotyledons</taxon>
        <taxon>Gunneridae</taxon>
        <taxon>Pentapetalae</taxon>
        <taxon>asterids</taxon>
        <taxon>campanulids</taxon>
        <taxon>Asterales</taxon>
        <taxon>Asteraceae</taxon>
        <taxon>Asteroideae</taxon>
        <taxon>Anthemideae</taxon>
        <taxon>Anthemidinae</taxon>
        <taxon>Tanacetum</taxon>
    </lineage>
</organism>
<proteinExistence type="predicted"/>
<comment type="caution">
    <text evidence="1">The sequence shown here is derived from an EMBL/GenBank/DDBJ whole genome shotgun (WGS) entry which is preliminary data.</text>
</comment>
<reference evidence="1" key="1">
    <citation type="journal article" date="2019" name="Sci. Rep.">
        <title>Draft genome of Tanacetum cinerariifolium, the natural source of mosquito coil.</title>
        <authorList>
            <person name="Yamashiro T."/>
            <person name="Shiraishi A."/>
            <person name="Satake H."/>
            <person name="Nakayama K."/>
        </authorList>
    </citation>
    <scope>NUCLEOTIDE SEQUENCE</scope>
</reference>
<dbReference type="EMBL" id="BKCJ010204979">
    <property type="protein sequence ID" value="GEY73823.1"/>
    <property type="molecule type" value="Genomic_DNA"/>
</dbReference>